<proteinExistence type="predicted"/>
<evidence type="ECO:0000313" key="1">
    <source>
        <dbReference type="EMBL" id="KAA6307863.1"/>
    </source>
</evidence>
<reference evidence="1" key="1">
    <citation type="submission" date="2019-03" db="EMBL/GenBank/DDBJ databases">
        <title>Single cell metagenomics reveals metabolic interactions within the superorganism composed of flagellate Streblomastix strix and complex community of Bacteroidetes bacteria on its surface.</title>
        <authorList>
            <person name="Treitli S.C."/>
            <person name="Kolisko M."/>
            <person name="Husnik F."/>
            <person name="Keeling P."/>
            <person name="Hampl V."/>
        </authorList>
    </citation>
    <scope>NUCLEOTIDE SEQUENCE</scope>
    <source>
        <strain evidence="1">STM</strain>
    </source>
</reference>
<protein>
    <submittedName>
        <fullName evidence="1">Uncharacterized protein</fullName>
    </submittedName>
</protein>
<organism evidence="1">
    <name type="scientific">termite gut metagenome</name>
    <dbReference type="NCBI Taxonomy" id="433724"/>
    <lineage>
        <taxon>unclassified sequences</taxon>
        <taxon>metagenomes</taxon>
        <taxon>organismal metagenomes</taxon>
    </lineage>
</organism>
<accession>A0A5J4PHC7</accession>
<dbReference type="EMBL" id="SNRY01008862">
    <property type="protein sequence ID" value="KAA6307863.1"/>
    <property type="molecule type" value="Genomic_DNA"/>
</dbReference>
<comment type="caution">
    <text evidence="1">The sequence shown here is derived from an EMBL/GenBank/DDBJ whole genome shotgun (WGS) entry which is preliminary data.</text>
</comment>
<sequence length="128" mass="15096">MLYKQTNQSNGISMLLMGYTHTSQIQETDNTVPTFRKLYNDMRVVGTRGLQTSNTNFGKVSCKQKFKAYHRGERKILRMKVVWFTKINSDTTHNGEFYQFRGEQSKICKVFSGQVIFHVINRYRYCFV</sequence>
<gene>
    <name evidence="1" type="ORF">EZS27_040464</name>
</gene>
<dbReference type="AlphaFoldDB" id="A0A5J4PHC7"/>
<name>A0A5J4PHC7_9ZZZZ</name>